<dbReference type="EMBL" id="MU858159">
    <property type="protein sequence ID" value="KAK4211029.1"/>
    <property type="molecule type" value="Genomic_DNA"/>
</dbReference>
<sequence>MTKLGNEIRRILRKTKNWQGKNYLPQDDLVELITADTVASELGLDTAHPTVQYIVNNAQRLFCIMVLLKSFRGWSIHHAAEKLKEHGVTDNFLPVDYDSQTEKIVSLQGAPRDDVAMKWFLRDVQDPNQNEDYDHHNWACDFTERQWGFLAPIFTKHEAVYPLQDGCPLPFTDYVETGDAGGATSILAKAQVHSEHLKVETTGQWVAIKKINDTDDKLLAKVAQREVAALDLVRRLKHRHLIKFIASYSQQGRHHLIFGWANGGNLKEFWKKTSHTSLGPLRRPQTVRWAIEQMSGLAGALNMLHNPGFNGLNCRHGDLKPANVVIATNLEDDPYGLGLLQITDMGLAKVNDHRTLMRITSGTHSITERYQSPEFRFRISPDTPTSRSFDVWSMGCIMLEFVVWLLYGGNQLDLFNGSFPNTFFHVDEDGNHSVQVELEPSVIEWISHMKETAIGEPAIEKGQCASKALVQVLKLIEEEILVKDEPQTADLGQDDYVTVTGPQANGSDASAPPATNRRITSTELMKALEAILREGGEEGETYFFSGPPSWPPPPSESIQPDPAPAQDQLRPNSLPIHGLEQPRLLRRRSSSFRQGHGDMHPASTQNEYSVEPMSDYWDTYPDNPLALSVFPYIDTADVVPDHLPSPATRPCQLCSNIFNSHFVFDTVQPAVETCCICQTLSAYLARAPPNGIRGNEARFVRRGSYLARHSAGSPVYSIIVGPGISAAPNDLQRSFPKLPDPGSDAEFAILRRWLKDCDDPQRHRCESKPKTASRVDELPTRLVAVGKTGDPHVTVIESEDRWEDNVDGVRLKAPQPDSPAPPRSRKKKPELPNLDFVALSHRWAYPPNKESFKLARPVGISTEEDPYKVLIEVTKTKADGTTTTEKKSVQDTYKKWVTDKRRIPLVDMPQNFQDAITVTRNLGVPYLWIDSLCIIQGDEADWLREAGRMRHVYNGAYCTVATTRAKLTTEGFLHVSRSQSSQCIKVRTVTPSGREADIYLREAIDDFRKDVEQAELNRRGWVFHERALSRRILHFAGPQVYMECGGGICCETTTRLFNRPSFFFSDANFPAQAQSFYKGMKIRFYETVYQEYSARDFSVHSDRAIALEGLESKILETDQSAGAYGIIQLPSSSSTSTPNGRTSGGIHRSLMWQRDGPKMMRRITGDETPEAQKRMSIVPTWSWMKVMGPIRYFDIPMDTVDWSSENALSSPFKKKPVGLMSVQNADELYIRAIVSRLDEVAYKAAVPVTGSMGVGVNNGNNLFVMDCVDSPGHVQGLSCVVIGKNKTGSNVDFWMCYVLLVAPTGRPSDGDDAPCYERVGVGRVEQRYLLPVAENGGQILLV</sequence>
<dbReference type="InterPro" id="IPR011009">
    <property type="entry name" value="Kinase-like_dom_sf"/>
</dbReference>
<dbReference type="GO" id="GO:0005524">
    <property type="term" value="F:ATP binding"/>
    <property type="evidence" value="ECO:0007669"/>
    <property type="project" value="InterPro"/>
</dbReference>
<proteinExistence type="predicted"/>
<dbReference type="PROSITE" id="PS50011">
    <property type="entry name" value="PROTEIN_KINASE_DOM"/>
    <property type="match status" value="1"/>
</dbReference>
<reference evidence="3" key="2">
    <citation type="submission" date="2023-05" db="EMBL/GenBank/DDBJ databases">
        <authorList>
            <consortium name="Lawrence Berkeley National Laboratory"/>
            <person name="Steindorff A."/>
            <person name="Hensen N."/>
            <person name="Bonometti L."/>
            <person name="Westerberg I."/>
            <person name="Brannstrom I.O."/>
            <person name="Guillou S."/>
            <person name="Cros-Aarteil S."/>
            <person name="Calhoun S."/>
            <person name="Haridas S."/>
            <person name="Kuo A."/>
            <person name="Mondo S."/>
            <person name="Pangilinan J."/>
            <person name="Riley R."/>
            <person name="Labutti K."/>
            <person name="Andreopoulos B."/>
            <person name="Lipzen A."/>
            <person name="Chen C."/>
            <person name="Yanf M."/>
            <person name="Daum C."/>
            <person name="Ng V."/>
            <person name="Clum A."/>
            <person name="Ohm R."/>
            <person name="Martin F."/>
            <person name="Silar P."/>
            <person name="Natvig D."/>
            <person name="Lalanne C."/>
            <person name="Gautier V."/>
            <person name="Ament-Velasquez S.L."/>
            <person name="Kruys A."/>
            <person name="Hutchinson M.I."/>
            <person name="Powell A.J."/>
            <person name="Barry K."/>
            <person name="Miller A.N."/>
            <person name="Grigoriev I.V."/>
            <person name="Debuchy R."/>
            <person name="Gladieux P."/>
            <person name="Thoren M.H."/>
            <person name="Johannesson H."/>
        </authorList>
    </citation>
    <scope>NUCLEOTIDE SEQUENCE</scope>
    <source>
        <strain evidence="3">PSN293</strain>
    </source>
</reference>
<evidence type="ECO:0000313" key="4">
    <source>
        <dbReference type="Proteomes" id="UP001301769"/>
    </source>
</evidence>
<dbReference type="SUPFAM" id="SSF56112">
    <property type="entry name" value="Protein kinase-like (PK-like)"/>
    <property type="match status" value="1"/>
</dbReference>
<dbReference type="CDD" id="cd00180">
    <property type="entry name" value="PKc"/>
    <property type="match status" value="1"/>
</dbReference>
<dbReference type="GO" id="GO:0004672">
    <property type="term" value="F:protein kinase activity"/>
    <property type="evidence" value="ECO:0007669"/>
    <property type="project" value="InterPro"/>
</dbReference>
<feature type="domain" description="Protein kinase" evidence="2">
    <location>
        <begin position="169"/>
        <end position="532"/>
    </location>
</feature>
<dbReference type="PROSITE" id="PS00108">
    <property type="entry name" value="PROTEIN_KINASE_ST"/>
    <property type="match status" value="1"/>
</dbReference>
<dbReference type="PANTHER" id="PTHR33112:SF10">
    <property type="entry name" value="TOL"/>
    <property type="match status" value="1"/>
</dbReference>
<accession>A0AAN7B5H0</accession>
<organism evidence="3 4">
    <name type="scientific">Rhypophila decipiens</name>
    <dbReference type="NCBI Taxonomy" id="261697"/>
    <lineage>
        <taxon>Eukaryota</taxon>
        <taxon>Fungi</taxon>
        <taxon>Dikarya</taxon>
        <taxon>Ascomycota</taxon>
        <taxon>Pezizomycotina</taxon>
        <taxon>Sordariomycetes</taxon>
        <taxon>Sordariomycetidae</taxon>
        <taxon>Sordariales</taxon>
        <taxon>Naviculisporaceae</taxon>
        <taxon>Rhypophila</taxon>
    </lineage>
</organism>
<name>A0AAN7B5H0_9PEZI</name>
<evidence type="ECO:0000256" key="1">
    <source>
        <dbReference type="SAM" id="MobiDB-lite"/>
    </source>
</evidence>
<feature type="region of interest" description="Disordered" evidence="1">
    <location>
        <begin position="539"/>
        <end position="583"/>
    </location>
</feature>
<dbReference type="SMART" id="SM00220">
    <property type="entry name" value="S_TKc"/>
    <property type="match status" value="1"/>
</dbReference>
<dbReference type="InterPro" id="IPR010730">
    <property type="entry name" value="HET"/>
</dbReference>
<dbReference type="InterPro" id="IPR000719">
    <property type="entry name" value="Prot_kinase_dom"/>
</dbReference>
<reference evidence="3" key="1">
    <citation type="journal article" date="2023" name="Mol. Phylogenet. Evol.">
        <title>Genome-scale phylogeny and comparative genomics of the fungal order Sordariales.</title>
        <authorList>
            <person name="Hensen N."/>
            <person name="Bonometti L."/>
            <person name="Westerberg I."/>
            <person name="Brannstrom I.O."/>
            <person name="Guillou S."/>
            <person name="Cros-Aarteil S."/>
            <person name="Calhoun S."/>
            <person name="Haridas S."/>
            <person name="Kuo A."/>
            <person name="Mondo S."/>
            <person name="Pangilinan J."/>
            <person name="Riley R."/>
            <person name="LaButti K."/>
            <person name="Andreopoulos B."/>
            <person name="Lipzen A."/>
            <person name="Chen C."/>
            <person name="Yan M."/>
            <person name="Daum C."/>
            <person name="Ng V."/>
            <person name="Clum A."/>
            <person name="Steindorff A."/>
            <person name="Ohm R.A."/>
            <person name="Martin F."/>
            <person name="Silar P."/>
            <person name="Natvig D.O."/>
            <person name="Lalanne C."/>
            <person name="Gautier V."/>
            <person name="Ament-Velasquez S.L."/>
            <person name="Kruys A."/>
            <person name="Hutchinson M.I."/>
            <person name="Powell A.J."/>
            <person name="Barry K."/>
            <person name="Miller A.N."/>
            <person name="Grigoriev I.V."/>
            <person name="Debuchy R."/>
            <person name="Gladieux P."/>
            <person name="Hiltunen Thoren M."/>
            <person name="Johannesson H."/>
        </authorList>
    </citation>
    <scope>NUCLEOTIDE SEQUENCE</scope>
    <source>
        <strain evidence="3">PSN293</strain>
    </source>
</reference>
<dbReference type="Proteomes" id="UP001301769">
    <property type="component" value="Unassembled WGS sequence"/>
</dbReference>
<keyword evidence="4" id="KW-1185">Reference proteome</keyword>
<dbReference type="Gene3D" id="1.10.510.10">
    <property type="entry name" value="Transferase(Phosphotransferase) domain 1"/>
    <property type="match status" value="1"/>
</dbReference>
<feature type="region of interest" description="Disordered" evidence="1">
    <location>
        <begin position="798"/>
        <end position="831"/>
    </location>
</feature>
<protein>
    <recommendedName>
        <fullName evidence="2">Protein kinase domain-containing protein</fullName>
    </recommendedName>
</protein>
<dbReference type="PANTHER" id="PTHR33112">
    <property type="entry name" value="DOMAIN PROTEIN, PUTATIVE-RELATED"/>
    <property type="match status" value="1"/>
</dbReference>
<dbReference type="InterPro" id="IPR008271">
    <property type="entry name" value="Ser/Thr_kinase_AS"/>
</dbReference>
<dbReference type="Pfam" id="PF00069">
    <property type="entry name" value="Pkinase"/>
    <property type="match status" value="1"/>
</dbReference>
<evidence type="ECO:0000259" key="2">
    <source>
        <dbReference type="PROSITE" id="PS50011"/>
    </source>
</evidence>
<dbReference type="Pfam" id="PF06985">
    <property type="entry name" value="HET"/>
    <property type="match status" value="1"/>
</dbReference>
<comment type="caution">
    <text evidence="3">The sequence shown here is derived from an EMBL/GenBank/DDBJ whole genome shotgun (WGS) entry which is preliminary data.</text>
</comment>
<evidence type="ECO:0000313" key="3">
    <source>
        <dbReference type="EMBL" id="KAK4211029.1"/>
    </source>
</evidence>
<gene>
    <name evidence="3" type="ORF">QBC37DRAFT_447106</name>
</gene>